<feature type="transmembrane region" description="Helical" evidence="1">
    <location>
        <begin position="342"/>
        <end position="360"/>
    </location>
</feature>
<feature type="transmembrane region" description="Helical" evidence="1">
    <location>
        <begin position="405"/>
        <end position="428"/>
    </location>
</feature>
<accession>A0ABT8KRA6</accession>
<keyword evidence="1" id="KW-0472">Membrane</keyword>
<organism evidence="2 3">
    <name type="scientific">Splendidivirga corallicola</name>
    <dbReference type="NCBI Taxonomy" id="3051826"/>
    <lineage>
        <taxon>Bacteria</taxon>
        <taxon>Pseudomonadati</taxon>
        <taxon>Bacteroidota</taxon>
        <taxon>Cytophagia</taxon>
        <taxon>Cytophagales</taxon>
        <taxon>Splendidivirgaceae</taxon>
        <taxon>Splendidivirga</taxon>
    </lineage>
</organism>
<dbReference type="PANTHER" id="PTHR38454">
    <property type="entry name" value="INTEGRAL MEMBRANE PROTEIN-RELATED"/>
    <property type="match status" value="1"/>
</dbReference>
<reference evidence="2" key="1">
    <citation type="submission" date="2023-06" db="EMBL/GenBank/DDBJ databases">
        <title>Genomic of Parafulvivirga corallium.</title>
        <authorList>
            <person name="Wang G."/>
        </authorList>
    </citation>
    <scope>NUCLEOTIDE SEQUENCE</scope>
    <source>
        <strain evidence="2">BMA10</strain>
    </source>
</reference>
<feature type="transmembrane region" description="Helical" evidence="1">
    <location>
        <begin position="225"/>
        <end position="245"/>
    </location>
</feature>
<dbReference type="Proteomes" id="UP001172082">
    <property type="component" value="Unassembled WGS sequence"/>
</dbReference>
<feature type="transmembrane region" description="Helical" evidence="1">
    <location>
        <begin position="124"/>
        <end position="141"/>
    </location>
</feature>
<feature type="transmembrane region" description="Helical" evidence="1">
    <location>
        <begin position="9"/>
        <end position="27"/>
    </location>
</feature>
<dbReference type="InterPro" id="IPR018580">
    <property type="entry name" value="Uncharacterised_YfhO"/>
</dbReference>
<feature type="transmembrane region" description="Helical" evidence="1">
    <location>
        <begin position="194"/>
        <end position="213"/>
    </location>
</feature>
<evidence type="ECO:0000313" key="2">
    <source>
        <dbReference type="EMBL" id="MDN5203255.1"/>
    </source>
</evidence>
<feature type="transmembrane region" description="Helical" evidence="1">
    <location>
        <begin position="440"/>
        <end position="460"/>
    </location>
</feature>
<dbReference type="RefSeq" id="WP_346753278.1">
    <property type="nucleotide sequence ID" value="NZ_JAUJEA010000006.1"/>
</dbReference>
<evidence type="ECO:0000313" key="3">
    <source>
        <dbReference type="Proteomes" id="UP001172082"/>
    </source>
</evidence>
<gene>
    <name evidence="2" type="ORF">QQ008_17830</name>
</gene>
<feature type="transmembrane region" description="Helical" evidence="1">
    <location>
        <begin position="494"/>
        <end position="512"/>
    </location>
</feature>
<keyword evidence="3" id="KW-1185">Reference proteome</keyword>
<name>A0ABT8KRA6_9BACT</name>
<feature type="transmembrane region" description="Helical" evidence="1">
    <location>
        <begin position="367"/>
        <end position="385"/>
    </location>
</feature>
<feature type="transmembrane region" description="Helical" evidence="1">
    <location>
        <begin position="153"/>
        <end position="174"/>
    </location>
</feature>
<dbReference type="EMBL" id="JAUJEA010000006">
    <property type="protein sequence ID" value="MDN5203255.1"/>
    <property type="molecule type" value="Genomic_DNA"/>
</dbReference>
<keyword evidence="1" id="KW-1133">Transmembrane helix</keyword>
<feature type="transmembrane region" description="Helical" evidence="1">
    <location>
        <begin position="781"/>
        <end position="806"/>
    </location>
</feature>
<sequence length="821" mass="91922">MKIDFKNQVLPHIVAILVFLVIVIIFFNPTLFGNKELSQHDVWQGRAGAKELRDYRASSGEEGLWTNSMFGGMPAYLITVVYNGDLLTHIQNAYSLFMKSPASIIFMALLSFYILLLAFGVRPYLAIAGAVIFGLSSHHLIGLGAGHNSRITAIAFMPLVLAGIQLAFSRKLIWGFVLTALGLALEIKANHLQITYYLLLIVLIYGAVQLYDASKKKTLAEFSKTIGLLVVAVIVAVGCNFGKLWTTYEYGKYSNRGKSELQAESADGQTGLERDYAFYYSNGITEPITLFVPNFMGGGMQEELSKSSHLAEALRKNGIPPAQVSQQIKAVPTYWGDQPNTAPYYAGAITLFLLILGIFFAEGKYKVWIIISSLLGIALSWGSSFETFNYLMFDYLPGYNKFRSVTFAIIMPILCMPILGFMGLEKFLSDNKTSQHQKKFFLTIGITAGFLLLLVLYSFGGGFRGAVDERLGNIPQWFLDAIRKDRASMLRSDAFRTLFLAGAFFAVLYLYIKEKVSSIVVFSSLIFLTALDMTLISKRYFNDDNFSRNGQRTFFTANEADQEIKKDQDISYRVFNLIDPFNDAKTSYHHKSVGGYHGAKIRRYQDVIEHCLQEERSGFIQSIQQNQPSTAGMSVTNMLNTKYFIFGESKDAIWRNTDANGNAWSVSSVKLVNSPDEELDALCSLDTKNTAVIDQNKFPLAQSDFGNGNIQLVEYKPNYLKYNASFDSDGLGVFSEIYYPKGWKAKLDGKEVDILRANYILRAILIPQGEHTIEFSFEPNAYYIGNTIMMIFNIILILMFLGAIVMSLKNNKPEASTNTDV</sequence>
<protein>
    <submittedName>
        <fullName evidence="2">YfhO family protein</fullName>
    </submittedName>
</protein>
<dbReference type="Pfam" id="PF09586">
    <property type="entry name" value="YfhO"/>
    <property type="match status" value="1"/>
</dbReference>
<evidence type="ECO:0000256" key="1">
    <source>
        <dbReference type="SAM" id="Phobius"/>
    </source>
</evidence>
<dbReference type="PANTHER" id="PTHR38454:SF1">
    <property type="entry name" value="INTEGRAL MEMBRANE PROTEIN"/>
    <property type="match status" value="1"/>
</dbReference>
<comment type="caution">
    <text evidence="2">The sequence shown here is derived from an EMBL/GenBank/DDBJ whole genome shotgun (WGS) entry which is preliminary data.</text>
</comment>
<feature type="transmembrane region" description="Helical" evidence="1">
    <location>
        <begin position="64"/>
        <end position="84"/>
    </location>
</feature>
<proteinExistence type="predicted"/>
<keyword evidence="1" id="KW-0812">Transmembrane</keyword>
<feature type="transmembrane region" description="Helical" evidence="1">
    <location>
        <begin position="96"/>
        <end position="118"/>
    </location>
</feature>
<feature type="transmembrane region" description="Helical" evidence="1">
    <location>
        <begin position="519"/>
        <end position="537"/>
    </location>
</feature>